<feature type="domain" description="Amidohydrolase-related" evidence="2">
    <location>
        <begin position="7"/>
        <end position="283"/>
    </location>
</feature>
<organism evidence="3 4">
    <name type="scientific">Mucilaginibacter pedocola</name>
    <dbReference type="NCBI Taxonomy" id="1792845"/>
    <lineage>
        <taxon>Bacteria</taxon>
        <taxon>Pseudomonadati</taxon>
        <taxon>Bacteroidota</taxon>
        <taxon>Sphingobacteriia</taxon>
        <taxon>Sphingobacteriales</taxon>
        <taxon>Sphingobacteriaceae</taxon>
        <taxon>Mucilaginibacter</taxon>
    </lineage>
</organism>
<evidence type="ECO:0000259" key="2">
    <source>
        <dbReference type="Pfam" id="PF04909"/>
    </source>
</evidence>
<dbReference type="Pfam" id="PF04909">
    <property type="entry name" value="Amidohydro_2"/>
    <property type="match status" value="1"/>
</dbReference>
<evidence type="ECO:0000313" key="4">
    <source>
        <dbReference type="Proteomes" id="UP000189739"/>
    </source>
</evidence>
<gene>
    <name evidence="3" type="ORF">BC343_13160</name>
</gene>
<comment type="caution">
    <text evidence="3">The sequence shown here is derived from an EMBL/GenBank/DDBJ whole genome shotgun (WGS) entry which is preliminary data.</text>
</comment>
<proteinExistence type="inferred from homology"/>
<dbReference type="Proteomes" id="UP000189739">
    <property type="component" value="Unassembled WGS sequence"/>
</dbReference>
<name>A0A1S9PAA8_9SPHI</name>
<comment type="similarity">
    <text evidence="1">Belongs to the metallo-dependent hydrolases superfamily.</text>
</comment>
<reference evidence="3 4" key="1">
    <citation type="submission" date="2016-07" db="EMBL/GenBank/DDBJ databases">
        <title>Genomic analysis of zinc-resistant bacterium Mucilaginibacter pedocola TBZ30.</title>
        <authorList>
            <person name="Huang J."/>
            <person name="Tang J."/>
        </authorList>
    </citation>
    <scope>NUCLEOTIDE SEQUENCE [LARGE SCALE GENOMIC DNA]</scope>
    <source>
        <strain evidence="3 4">TBZ30</strain>
    </source>
</reference>
<dbReference type="PANTHER" id="PTHR43569">
    <property type="entry name" value="AMIDOHYDROLASE"/>
    <property type="match status" value="1"/>
</dbReference>
<dbReference type="InterPro" id="IPR052350">
    <property type="entry name" value="Metallo-dep_Lactonases"/>
</dbReference>
<dbReference type="Gene3D" id="3.20.20.140">
    <property type="entry name" value="Metal-dependent hydrolases"/>
    <property type="match status" value="1"/>
</dbReference>
<dbReference type="EMBL" id="MBTF01000035">
    <property type="protein sequence ID" value="OOQ57914.1"/>
    <property type="molecule type" value="Genomic_DNA"/>
</dbReference>
<dbReference type="PANTHER" id="PTHR43569:SF2">
    <property type="entry name" value="AMIDOHYDROLASE-RELATED DOMAIN-CONTAINING PROTEIN"/>
    <property type="match status" value="1"/>
</dbReference>
<dbReference type="AlphaFoldDB" id="A0A1S9PAA8"/>
<dbReference type="InterPro" id="IPR006680">
    <property type="entry name" value="Amidohydro-rel"/>
</dbReference>
<dbReference type="InterPro" id="IPR032466">
    <property type="entry name" value="Metal_Hydrolase"/>
</dbReference>
<accession>A0A1S9PAA8</accession>
<dbReference type="STRING" id="1792845.BC343_13160"/>
<protein>
    <submittedName>
        <fullName evidence="3">Amidohydrolase</fullName>
    </submittedName>
</protein>
<sequence>MQNIPVVDAHLHLWDPQLLRYPWLDDVPMLNTAHLIADYNQQTEGIEIERMVFVQCECEPSQCEQEAAWVTGIAKQDKRIQGIIPWAPLELGEGAKQVLDRMAQNPLIKGIRRIIQFEADADFCLRPGFVQGVQLLPAYNWSFDICVAHHQLPKVIELVRQCPNVAFMLDHFGKPDIRNWDFMQWEKDIEILAQFSNVDCKLSGLVTEADFENWTAAQLKPYVDAVLKHFGPDRLIFGGDWPVVRQASTYKRWKETADELLAGLSHDDRYKIYNANAVRFYKLDKQ</sequence>
<dbReference type="GO" id="GO:0016787">
    <property type="term" value="F:hydrolase activity"/>
    <property type="evidence" value="ECO:0007669"/>
    <property type="project" value="UniProtKB-KW"/>
</dbReference>
<dbReference type="SUPFAM" id="SSF51556">
    <property type="entry name" value="Metallo-dependent hydrolases"/>
    <property type="match status" value="1"/>
</dbReference>
<evidence type="ECO:0000256" key="1">
    <source>
        <dbReference type="ARBA" id="ARBA00038310"/>
    </source>
</evidence>
<evidence type="ECO:0000313" key="3">
    <source>
        <dbReference type="EMBL" id="OOQ57914.1"/>
    </source>
</evidence>
<keyword evidence="3" id="KW-0378">Hydrolase</keyword>
<keyword evidence="4" id="KW-1185">Reference proteome</keyword>